<dbReference type="GO" id="GO:0016853">
    <property type="term" value="F:isomerase activity"/>
    <property type="evidence" value="ECO:0007669"/>
    <property type="project" value="UniProtKB-KW"/>
</dbReference>
<keyword evidence="6" id="KW-1185">Reference proteome</keyword>
<keyword evidence="3" id="KW-0413">Isomerase</keyword>
<dbReference type="InterPro" id="IPR001345">
    <property type="entry name" value="PG/BPGM_mutase_AS"/>
</dbReference>
<evidence type="ECO:0000313" key="5">
    <source>
        <dbReference type="Proteomes" id="UP000254047"/>
    </source>
</evidence>
<dbReference type="SUPFAM" id="SSF53254">
    <property type="entry name" value="Phosphoglycerate mutase-like"/>
    <property type="match status" value="1"/>
</dbReference>
<dbReference type="PANTHER" id="PTHR48100:SF5">
    <property type="entry name" value="HISTIDINE PHOSPHATASE FAMILY PROTEIN"/>
    <property type="match status" value="1"/>
</dbReference>
<evidence type="ECO:0000256" key="1">
    <source>
        <dbReference type="PIRSR" id="PIRSR613078-1"/>
    </source>
</evidence>
<evidence type="ECO:0000313" key="4">
    <source>
        <dbReference type="EMBL" id="TGE17626.1"/>
    </source>
</evidence>
<dbReference type="Gene3D" id="3.40.50.1240">
    <property type="entry name" value="Phosphoglycerate mutase-like"/>
    <property type="match status" value="1"/>
</dbReference>
<dbReference type="Pfam" id="PF00300">
    <property type="entry name" value="His_Phos_1"/>
    <property type="match status" value="1"/>
</dbReference>
<reference evidence="4 6" key="2">
    <citation type="submission" date="2019-04" db="EMBL/GenBank/DDBJ databases">
        <title>Genomic characterization of Staphylococcus petrasii strains.</title>
        <authorList>
            <person name="Vrbovska V."/>
            <person name="Kovarovic V."/>
            <person name="Maslanova I."/>
            <person name="Indrakova A."/>
            <person name="Petras P."/>
            <person name="Sedo O."/>
            <person name="Svec P."/>
            <person name="Fisarova L."/>
            <person name="Sedlacek I."/>
            <person name="Doskar J."/>
            <person name="Pantucek R."/>
        </authorList>
    </citation>
    <scope>NUCLEOTIDE SEQUENCE [LARGE SCALE GENOMIC DNA]</scope>
    <source>
        <strain evidence="4 6">P5404</strain>
    </source>
</reference>
<feature type="binding site" evidence="2">
    <location>
        <position position="61"/>
    </location>
    <ligand>
        <name>substrate</name>
    </ligand>
</feature>
<dbReference type="InterPro" id="IPR029033">
    <property type="entry name" value="His_PPase_superfam"/>
</dbReference>
<dbReference type="PROSITE" id="PS00175">
    <property type="entry name" value="PG_MUTASE"/>
    <property type="match status" value="1"/>
</dbReference>
<proteinExistence type="predicted"/>
<dbReference type="SMART" id="SM00855">
    <property type="entry name" value="PGAM"/>
    <property type="match status" value="1"/>
</dbReference>
<evidence type="ECO:0000313" key="6">
    <source>
        <dbReference type="Proteomes" id="UP000297598"/>
    </source>
</evidence>
<organism evidence="3 5">
    <name type="scientific">Staphylococcus petrasii</name>
    <dbReference type="NCBI Taxonomy" id="1276936"/>
    <lineage>
        <taxon>Bacteria</taxon>
        <taxon>Bacillati</taxon>
        <taxon>Bacillota</taxon>
        <taxon>Bacilli</taxon>
        <taxon>Bacillales</taxon>
        <taxon>Staphylococcaceae</taxon>
        <taxon>Staphylococcus</taxon>
    </lineage>
</organism>
<dbReference type="EMBL" id="SRLS01000007">
    <property type="protein sequence ID" value="TGE17626.1"/>
    <property type="molecule type" value="Genomic_DNA"/>
</dbReference>
<gene>
    <name evidence="3" type="primary">gpmA_2</name>
    <name evidence="4" type="ORF">BJR09_05710</name>
    <name evidence="3" type="ORF">NCTC13830_02202</name>
</gene>
<dbReference type="OrthoDB" id="9782128at2"/>
<feature type="binding site" evidence="2">
    <location>
        <begin position="9"/>
        <end position="16"/>
    </location>
    <ligand>
        <name>substrate</name>
    </ligand>
</feature>
<dbReference type="InterPro" id="IPR013078">
    <property type="entry name" value="His_Pase_superF_clade-1"/>
</dbReference>
<dbReference type="RefSeq" id="WP_103297847.1">
    <property type="nucleotide sequence ID" value="NZ_JALCXZ010000001.1"/>
</dbReference>
<feature type="active site" description="Proton donor/acceptor" evidence="1">
    <location>
        <position position="83"/>
    </location>
</feature>
<protein>
    <submittedName>
        <fullName evidence="4">Histidine phosphatase family protein</fullName>
    </submittedName>
    <submittedName>
        <fullName evidence="3">Phosphoglycerate mutase</fullName>
        <ecNumber evidence="3">5.4.2.-</ecNumber>
    </submittedName>
</protein>
<dbReference type="GO" id="GO:0016791">
    <property type="term" value="F:phosphatase activity"/>
    <property type="evidence" value="ECO:0007669"/>
    <property type="project" value="TreeGrafter"/>
</dbReference>
<dbReference type="Proteomes" id="UP000297598">
    <property type="component" value="Unassembled WGS sequence"/>
</dbReference>
<name>A0A380G206_9STAP</name>
<dbReference type="GO" id="GO:0005737">
    <property type="term" value="C:cytoplasm"/>
    <property type="evidence" value="ECO:0007669"/>
    <property type="project" value="TreeGrafter"/>
</dbReference>
<reference evidence="3 5" key="1">
    <citation type="submission" date="2018-06" db="EMBL/GenBank/DDBJ databases">
        <authorList>
            <consortium name="Pathogen Informatics"/>
            <person name="Doyle S."/>
        </authorList>
    </citation>
    <scope>NUCLEOTIDE SEQUENCE [LARGE SCALE GENOMIC DNA]</scope>
    <source>
        <strain evidence="3 5">NCTC13830</strain>
    </source>
</reference>
<sequence>MSKTLYLMRHGQTMFNLRGKVQGASDSPLTELGISQAQIAGQYFKNKNIKFDSLYSSSSERACDTLENVAPNTPYQRSKGLKEWSFGLFEGESVDLLTATWDNSDLFGNRLVAFEGDSREEVEKRLNRTLTEMMEKSEGSTVLAVSHGTGIQAFLRTWIGDAAASEVAIGNCHILKFEYDNHQFKYIEKIDPIEEVKH</sequence>
<dbReference type="CDD" id="cd07067">
    <property type="entry name" value="HP_PGM_like"/>
    <property type="match status" value="1"/>
</dbReference>
<dbReference type="PANTHER" id="PTHR48100">
    <property type="entry name" value="BROAD-SPECIFICITY PHOSPHATASE YOR283W-RELATED"/>
    <property type="match status" value="1"/>
</dbReference>
<dbReference type="EMBL" id="UHDO01000001">
    <property type="protein sequence ID" value="SUM44792.1"/>
    <property type="molecule type" value="Genomic_DNA"/>
</dbReference>
<dbReference type="InterPro" id="IPR050275">
    <property type="entry name" value="PGM_Phosphatase"/>
</dbReference>
<dbReference type="EC" id="5.4.2.-" evidence="3"/>
<evidence type="ECO:0000313" key="3">
    <source>
        <dbReference type="EMBL" id="SUM44792.1"/>
    </source>
</evidence>
<dbReference type="Proteomes" id="UP000254047">
    <property type="component" value="Unassembled WGS sequence"/>
</dbReference>
<evidence type="ECO:0000256" key="2">
    <source>
        <dbReference type="PIRSR" id="PIRSR613078-2"/>
    </source>
</evidence>
<dbReference type="AlphaFoldDB" id="A0A380G206"/>
<accession>A0A380G206</accession>
<feature type="active site" description="Tele-phosphohistidine intermediate" evidence="1">
    <location>
        <position position="10"/>
    </location>
</feature>